<keyword evidence="2" id="KW-1185">Reference proteome</keyword>
<dbReference type="Proteomes" id="UP001243375">
    <property type="component" value="Unassembled WGS sequence"/>
</dbReference>
<dbReference type="EMBL" id="JASBWU010000010">
    <property type="protein sequence ID" value="KAJ9118594.1"/>
    <property type="molecule type" value="Genomic_DNA"/>
</dbReference>
<accession>A0ACC2X5D0</accession>
<comment type="caution">
    <text evidence="1">The sequence shown here is derived from an EMBL/GenBank/DDBJ whole genome shotgun (WGS) entry which is preliminary data.</text>
</comment>
<gene>
    <name evidence="1" type="ORF">QFC22_003814</name>
</gene>
<evidence type="ECO:0000313" key="1">
    <source>
        <dbReference type="EMBL" id="KAJ9118594.1"/>
    </source>
</evidence>
<reference evidence="1" key="1">
    <citation type="submission" date="2023-04" db="EMBL/GenBank/DDBJ databases">
        <title>Draft Genome sequencing of Naganishia species isolated from polar environments using Oxford Nanopore Technology.</title>
        <authorList>
            <person name="Leo P."/>
            <person name="Venkateswaran K."/>
        </authorList>
    </citation>
    <scope>NUCLEOTIDE SEQUENCE</scope>
    <source>
        <strain evidence="1">MNA-CCFEE 5425</strain>
    </source>
</reference>
<organism evidence="1 2">
    <name type="scientific">Naganishia vaughanmartiniae</name>
    <dbReference type="NCBI Taxonomy" id="1424756"/>
    <lineage>
        <taxon>Eukaryota</taxon>
        <taxon>Fungi</taxon>
        <taxon>Dikarya</taxon>
        <taxon>Basidiomycota</taxon>
        <taxon>Agaricomycotina</taxon>
        <taxon>Tremellomycetes</taxon>
        <taxon>Filobasidiales</taxon>
        <taxon>Filobasidiaceae</taxon>
        <taxon>Naganishia</taxon>
    </lineage>
</organism>
<proteinExistence type="predicted"/>
<evidence type="ECO:0000313" key="2">
    <source>
        <dbReference type="Proteomes" id="UP001243375"/>
    </source>
</evidence>
<name>A0ACC2X5D0_9TREE</name>
<protein>
    <submittedName>
        <fullName evidence="1">Uncharacterized protein</fullName>
    </submittedName>
</protein>
<sequence>MPRKYNSLVGSRPGRGLRRKPSYPDLSYKDIASPATKRVPSSLYGLPRLSGSTLHLNPTTYPPSVPSDSEKSPTRSSPSSIGTNASEDTSSFSDEEDNVSVESDLNETSTGDVLYDHYLRRCDFEGVPAVGPSSDCLRGRFMGMNSSGFPDVDDLQTAAQRLMYYNIDSIEECAEDATGNNGSLNEERLSVNPESRLRPISDALTFKTFTTGSPSPSDNNSCLPPSEWWESPEAAFFTRPTAWQSHRTAHDSSDESTLPGLARKARMQKAKLVDITNTKSTASWRKMRLAFPDIVRPGNQMIDSTNNSSADPSSGSHLSSRPTSIFEPFDGEPFLQFGSIQEIFRQDGRSSSGLRGRETSLLDKTGSDKDMLLQSPYDKALPPIPRRRRSKGHRVKRRVGGYLQNWLSSASRVTSRCSRTMKEEMTISDTTGGEGRRTTLGSGLLGARLDPRARKREGEATLDPATRLSRQASQRGKAEKKREPWYRAFRRRGTNKRITKVPLAAANSKSLLRGPTKLHRKGKGGKVTDRIDDGRRQFYSSS</sequence>